<dbReference type="EMBL" id="LAZR01045944">
    <property type="protein sequence ID" value="KKK97678.1"/>
    <property type="molecule type" value="Genomic_DNA"/>
</dbReference>
<organism evidence="2">
    <name type="scientific">marine sediment metagenome</name>
    <dbReference type="NCBI Taxonomy" id="412755"/>
    <lineage>
        <taxon>unclassified sequences</taxon>
        <taxon>metagenomes</taxon>
        <taxon>ecological metagenomes</taxon>
    </lineage>
</organism>
<proteinExistence type="predicted"/>
<reference evidence="2" key="1">
    <citation type="journal article" date="2015" name="Nature">
        <title>Complex archaea that bridge the gap between prokaryotes and eukaryotes.</title>
        <authorList>
            <person name="Spang A."/>
            <person name="Saw J.H."/>
            <person name="Jorgensen S.L."/>
            <person name="Zaremba-Niedzwiedzka K."/>
            <person name="Martijn J."/>
            <person name="Lind A.E."/>
            <person name="van Eijk R."/>
            <person name="Schleper C."/>
            <person name="Guy L."/>
            <person name="Ettema T.J."/>
        </authorList>
    </citation>
    <scope>NUCLEOTIDE SEQUENCE</scope>
</reference>
<gene>
    <name evidence="2" type="ORF">LCGC14_2650350</name>
</gene>
<evidence type="ECO:0000313" key="2">
    <source>
        <dbReference type="EMBL" id="KKK97678.1"/>
    </source>
</evidence>
<keyword evidence="1" id="KW-0175">Coiled coil</keyword>
<name>A0A0F8ZUW6_9ZZZZ</name>
<comment type="caution">
    <text evidence="2">The sequence shown here is derived from an EMBL/GenBank/DDBJ whole genome shotgun (WGS) entry which is preliminary data.</text>
</comment>
<sequence length="167" mass="18315">MSELDLLADCLKDATKERDELAAALEQAQNVIDAASTSVNIDRRDDLVKWFQRLAITLDAQTAGDSAPLDGLKPAHECEKIASAIMAEGRDWWVGKLTKPVPGHEIETHCLHLTTPLKDVVFLVNDADFQWLTVLGRAACGPISERWLESVTRGAIKRAVLDGENGK</sequence>
<evidence type="ECO:0000256" key="1">
    <source>
        <dbReference type="SAM" id="Coils"/>
    </source>
</evidence>
<accession>A0A0F8ZUW6</accession>
<dbReference type="AlphaFoldDB" id="A0A0F8ZUW6"/>
<protein>
    <submittedName>
        <fullName evidence="2">Uncharacterized protein</fullName>
    </submittedName>
</protein>
<feature type="coiled-coil region" evidence="1">
    <location>
        <begin position="11"/>
        <end position="38"/>
    </location>
</feature>